<dbReference type="InterPro" id="IPR018711">
    <property type="entry name" value="NAGPA"/>
</dbReference>
<comment type="caution">
    <text evidence="4">The sequence shown here is derived from an EMBL/GenBank/DDBJ whole genome shotgun (WGS) entry which is preliminary data.</text>
</comment>
<dbReference type="Pfam" id="PF09992">
    <property type="entry name" value="NAGPA"/>
    <property type="match status" value="1"/>
</dbReference>
<keyword evidence="5" id="KW-1185">Reference proteome</keyword>
<proteinExistence type="predicted"/>
<feature type="domain" description="Phosphodiester glycosidase" evidence="3">
    <location>
        <begin position="105"/>
        <end position="319"/>
    </location>
</feature>
<protein>
    <recommendedName>
        <fullName evidence="3">Phosphodiester glycosidase domain-containing protein</fullName>
    </recommendedName>
</protein>
<dbReference type="AlphaFoldDB" id="A0A7J0BKD3"/>
<name>A0A7J0BKD3_9BACT</name>
<evidence type="ECO:0000256" key="2">
    <source>
        <dbReference type="SAM" id="SignalP"/>
    </source>
</evidence>
<evidence type="ECO:0000256" key="1">
    <source>
        <dbReference type="SAM" id="MobiDB-lite"/>
    </source>
</evidence>
<keyword evidence="2" id="KW-0732">Signal</keyword>
<accession>A0A7J0BKD3</accession>
<gene>
    <name evidence="4" type="ORF">DSM101010T_24640</name>
</gene>
<feature type="region of interest" description="Disordered" evidence="1">
    <location>
        <begin position="156"/>
        <end position="183"/>
    </location>
</feature>
<dbReference type="Proteomes" id="UP000503840">
    <property type="component" value="Unassembled WGS sequence"/>
</dbReference>
<evidence type="ECO:0000313" key="5">
    <source>
        <dbReference type="Proteomes" id="UP000503840"/>
    </source>
</evidence>
<dbReference type="RefSeq" id="WP_174405724.1">
    <property type="nucleotide sequence ID" value="NZ_BLVO01000013.1"/>
</dbReference>
<evidence type="ECO:0000259" key="3">
    <source>
        <dbReference type="Pfam" id="PF09992"/>
    </source>
</evidence>
<feature type="signal peptide" evidence="2">
    <location>
        <begin position="1"/>
        <end position="37"/>
    </location>
</feature>
<evidence type="ECO:0000313" key="4">
    <source>
        <dbReference type="EMBL" id="GFM34099.1"/>
    </source>
</evidence>
<sequence>MIMAGKRNTTENSRKHLCSFLSWCLLVFLLVGSTAHAAEPWIELEPGLNLASFPAYIPSGPDDAYLQKDAITVLRIQPDKFEFVLLTSSEKGTQLTPAQWAEHNGLTAVINASMYLPDNRTSTGYLRNGDHINNGYVNKRFGSFFVASPVENVADNTTNSTLPTGSRTAPQSNATLQTNSTAQPTPLPLAAILDKQADDWERLIKHYRIVVQNFRMINAARVPLWPEDGDAFSIAAVAMNDTQDILFIHCRPPLTVRQLTDSLLELPLGIVRAMYVEGGPQASLHIRTGSMRKTWSGRHASDFWSGAQTEWMLPNILGIRRR</sequence>
<dbReference type="EMBL" id="BLVO01000013">
    <property type="protein sequence ID" value="GFM34099.1"/>
    <property type="molecule type" value="Genomic_DNA"/>
</dbReference>
<feature type="chain" id="PRO_5029791415" description="Phosphodiester glycosidase domain-containing protein" evidence="2">
    <location>
        <begin position="38"/>
        <end position="322"/>
    </location>
</feature>
<organism evidence="4 5">
    <name type="scientific">Desulfovibrio subterraneus</name>
    <dbReference type="NCBI Taxonomy" id="2718620"/>
    <lineage>
        <taxon>Bacteria</taxon>
        <taxon>Pseudomonadati</taxon>
        <taxon>Thermodesulfobacteriota</taxon>
        <taxon>Desulfovibrionia</taxon>
        <taxon>Desulfovibrionales</taxon>
        <taxon>Desulfovibrionaceae</taxon>
        <taxon>Desulfovibrio</taxon>
    </lineage>
</organism>
<reference evidence="4 5" key="1">
    <citation type="submission" date="2020-05" db="EMBL/GenBank/DDBJ databases">
        <title>Draft genome sequence of Desulfovibrio sp. strain HN2T.</title>
        <authorList>
            <person name="Ueno A."/>
            <person name="Tamazawa S."/>
            <person name="Tamamura S."/>
            <person name="Murakami T."/>
            <person name="Kiyama T."/>
            <person name="Inomata H."/>
            <person name="Amano Y."/>
            <person name="Miyakawa K."/>
            <person name="Tamaki H."/>
            <person name="Naganuma T."/>
            <person name="Kaneko K."/>
        </authorList>
    </citation>
    <scope>NUCLEOTIDE SEQUENCE [LARGE SCALE GENOMIC DNA]</scope>
    <source>
        <strain evidence="4 5">HN2</strain>
    </source>
</reference>